<dbReference type="HOGENOM" id="CLU_563850_0_0_1"/>
<dbReference type="GeneID" id="2892433"/>
<evidence type="ECO:0000256" key="2">
    <source>
        <dbReference type="ARBA" id="ARBA00022618"/>
    </source>
</evidence>
<dbReference type="Proteomes" id="UP000000598">
    <property type="component" value="Chromosome C"/>
</dbReference>
<keyword evidence="4" id="KW-0131">Cell cycle</keyword>
<keyword evidence="9" id="KW-1185">Reference proteome</keyword>
<reference evidence="8 9" key="1">
    <citation type="journal article" date="2004" name="Nature">
        <title>Genome evolution in yeasts.</title>
        <authorList>
            <consortium name="Genolevures"/>
            <person name="Dujon B."/>
            <person name="Sherman D."/>
            <person name="Fischer G."/>
            <person name="Durrens P."/>
            <person name="Casaregola S."/>
            <person name="Lafontaine I."/>
            <person name="de Montigny J."/>
            <person name="Marck C."/>
            <person name="Neuveglise C."/>
            <person name="Talla E."/>
            <person name="Goffard N."/>
            <person name="Frangeul L."/>
            <person name="Aigle M."/>
            <person name="Anthouard V."/>
            <person name="Babour A."/>
            <person name="Barbe V."/>
            <person name="Barnay S."/>
            <person name="Blanchin S."/>
            <person name="Beckerich J.M."/>
            <person name="Beyne E."/>
            <person name="Bleykasten C."/>
            <person name="Boisrame A."/>
            <person name="Boyer J."/>
            <person name="Cattolico L."/>
            <person name="Confanioleri F."/>
            <person name="de Daruvar A."/>
            <person name="Despons L."/>
            <person name="Fabre E."/>
            <person name="Fairhead C."/>
            <person name="Ferry-Dumazet H."/>
            <person name="Groppi A."/>
            <person name="Hantraye F."/>
            <person name="Hennequin C."/>
            <person name="Jauniaux N."/>
            <person name="Joyet P."/>
            <person name="Kachouri R."/>
            <person name="Kerrest A."/>
            <person name="Koszul R."/>
            <person name="Lemaire M."/>
            <person name="Lesur I."/>
            <person name="Ma L."/>
            <person name="Muller H."/>
            <person name="Nicaud J.M."/>
            <person name="Nikolski M."/>
            <person name="Oztas S."/>
            <person name="Ozier-Kalogeropoulos O."/>
            <person name="Pellenz S."/>
            <person name="Potier S."/>
            <person name="Richard G.F."/>
            <person name="Straub M.L."/>
            <person name="Suleau A."/>
            <person name="Swennene D."/>
            <person name="Tekaia F."/>
            <person name="Wesolowski-Louvel M."/>
            <person name="Westhof E."/>
            <person name="Wirth B."/>
            <person name="Zeniou-Meyer M."/>
            <person name="Zivanovic I."/>
            <person name="Bolotin-Fukuhara M."/>
            <person name="Thierry A."/>
            <person name="Bouchier C."/>
            <person name="Caudron B."/>
            <person name="Scarpelli C."/>
            <person name="Gaillardin C."/>
            <person name="Weissenbach J."/>
            <person name="Wincker P."/>
            <person name="Souciet J.L."/>
        </authorList>
    </citation>
    <scope>NUCLEOTIDE SEQUENCE [LARGE SCALE GENOMIC DNA]</scope>
    <source>
        <strain evidence="9">ATCC 8585 / CBS 2359 / DSM 70799 / NBRC 1267 / NRRL Y-1140 / WM37</strain>
    </source>
</reference>
<dbReference type="InterPro" id="IPR036915">
    <property type="entry name" value="Cyclin-like_sf"/>
</dbReference>
<dbReference type="InterPro" id="IPR039361">
    <property type="entry name" value="Cyclin"/>
</dbReference>
<dbReference type="InterPro" id="IPR013763">
    <property type="entry name" value="Cyclin-like_dom"/>
</dbReference>
<accession>Q6CUU3</accession>
<evidence type="ECO:0000256" key="4">
    <source>
        <dbReference type="ARBA" id="ARBA00023306"/>
    </source>
</evidence>
<dbReference type="Gene3D" id="1.10.472.10">
    <property type="entry name" value="Cyclin-like"/>
    <property type="match status" value="2"/>
</dbReference>
<feature type="region of interest" description="Disordered" evidence="6">
    <location>
        <begin position="1"/>
        <end position="21"/>
    </location>
</feature>
<feature type="domain" description="Cyclin-like" evidence="7">
    <location>
        <begin position="78"/>
        <end position="164"/>
    </location>
</feature>
<dbReference type="InterPro" id="IPR006671">
    <property type="entry name" value="Cyclin_N"/>
</dbReference>
<evidence type="ECO:0000256" key="6">
    <source>
        <dbReference type="SAM" id="MobiDB-lite"/>
    </source>
</evidence>
<dbReference type="InParanoid" id="Q6CUU3"/>
<evidence type="ECO:0000313" key="8">
    <source>
        <dbReference type="EMBL" id="CAH01147.1"/>
    </source>
</evidence>
<organism evidence="8 9">
    <name type="scientific">Kluyveromyces lactis (strain ATCC 8585 / CBS 2359 / DSM 70799 / NBRC 1267 / NRRL Y-1140 / WM37)</name>
    <name type="common">Yeast</name>
    <name type="synonym">Candida sphaerica</name>
    <dbReference type="NCBI Taxonomy" id="284590"/>
    <lineage>
        <taxon>Eukaryota</taxon>
        <taxon>Fungi</taxon>
        <taxon>Dikarya</taxon>
        <taxon>Ascomycota</taxon>
        <taxon>Saccharomycotina</taxon>
        <taxon>Saccharomycetes</taxon>
        <taxon>Saccharomycetales</taxon>
        <taxon>Saccharomycetaceae</taxon>
        <taxon>Kluyveromyces</taxon>
    </lineage>
</organism>
<dbReference type="SUPFAM" id="SSF47954">
    <property type="entry name" value="Cyclin-like"/>
    <property type="match status" value="1"/>
</dbReference>
<protein>
    <submittedName>
        <fullName evidence="8">KLLA0C02233p</fullName>
    </submittedName>
</protein>
<dbReference type="RefSeq" id="XP_452296.1">
    <property type="nucleotide sequence ID" value="XM_452296.1"/>
</dbReference>
<dbReference type="PaxDb" id="284590-Q6CUU3"/>
<dbReference type="KEGG" id="kla:KLLA0_C02233g"/>
<evidence type="ECO:0000256" key="1">
    <source>
        <dbReference type="ARBA" id="ARBA00008742"/>
    </source>
</evidence>
<dbReference type="GO" id="GO:0044772">
    <property type="term" value="P:mitotic cell cycle phase transition"/>
    <property type="evidence" value="ECO:0007669"/>
    <property type="project" value="UniProtKB-ARBA"/>
</dbReference>
<proteinExistence type="inferred from homology"/>
<dbReference type="GO" id="GO:0016538">
    <property type="term" value="F:cyclin-dependent protein serine/threonine kinase regulator activity"/>
    <property type="evidence" value="ECO:0007669"/>
    <property type="project" value="UniProtKB-ARBA"/>
</dbReference>
<keyword evidence="3 5" id="KW-0195">Cyclin</keyword>
<dbReference type="STRING" id="284590.Q6CUU3"/>
<dbReference type="GO" id="GO:0051301">
    <property type="term" value="P:cell division"/>
    <property type="evidence" value="ECO:0007669"/>
    <property type="project" value="UniProtKB-KW"/>
</dbReference>
<dbReference type="eggNOG" id="KOG0653">
    <property type="taxonomic scope" value="Eukaryota"/>
</dbReference>
<sequence>MYLNDTGIRRCGPPRPRPRSTHPLLAQLESSACATAIKDYEKELLAYFQELQECDLPNPKMIDNQPELDWYMRPYLLDFLIDLHGILRLSEPVLFLAIQIMDRYCSKRIVFQKHYQLVTTTSLWIAAKFEDKKSRTPTLNQLISACSHIYDSYMFIQMESHILETLRWNIRTCFTTFDAIQLCFKDTDIIWPTEDVSMLQIVSIFFAELSCYDKHYMAFSSSVKATSGIILASVLLGDNCFQKHISTLLLDFLDLKCESLGLTVCHHSVVSSCKEKDPFSIICAPLLRVDENTHVDIRRCCLLYLNDIFKPLTANKDLPTALMSKYDKICLQDYITAYTSQNIDKYLHLCKLTQALLNPIYDRTRLLEQINMVTDIMVGLELCQQGPIRDELPLKIYQSVLLPSSDELKEEILKNNELHGSSRSASSTEITSPWTPASVFSAKRSLSDASSIDNELDLVDVPRAKDARALRLPTPLRKCVSSDFAPNI</sequence>
<dbReference type="AlphaFoldDB" id="Q6CUU3"/>
<evidence type="ECO:0000256" key="3">
    <source>
        <dbReference type="ARBA" id="ARBA00023127"/>
    </source>
</evidence>
<dbReference type="OMA" id="ENTHVDI"/>
<dbReference type="EMBL" id="CR382123">
    <property type="protein sequence ID" value="CAH01147.1"/>
    <property type="molecule type" value="Genomic_DNA"/>
</dbReference>
<dbReference type="GO" id="GO:0044843">
    <property type="term" value="P:cell cycle G1/S phase transition"/>
    <property type="evidence" value="ECO:0007669"/>
    <property type="project" value="UniProtKB-ARBA"/>
</dbReference>
<dbReference type="Pfam" id="PF00134">
    <property type="entry name" value="Cyclin_N"/>
    <property type="match status" value="1"/>
</dbReference>
<comment type="similarity">
    <text evidence="1 5">Belongs to the cyclin family.</text>
</comment>
<dbReference type="GO" id="GO:0051726">
    <property type="term" value="P:regulation of cell cycle"/>
    <property type="evidence" value="ECO:0007669"/>
    <property type="project" value="UniProtKB-ARBA"/>
</dbReference>
<name>Q6CUU3_KLULA</name>
<evidence type="ECO:0000256" key="5">
    <source>
        <dbReference type="RuleBase" id="RU000383"/>
    </source>
</evidence>
<evidence type="ECO:0000259" key="7">
    <source>
        <dbReference type="SMART" id="SM00385"/>
    </source>
</evidence>
<dbReference type="PANTHER" id="PTHR10177">
    <property type="entry name" value="CYCLINS"/>
    <property type="match status" value="1"/>
</dbReference>
<evidence type="ECO:0000313" key="9">
    <source>
        <dbReference type="Proteomes" id="UP000000598"/>
    </source>
</evidence>
<keyword evidence="2" id="KW-0132">Cell division</keyword>
<gene>
    <name evidence="8" type="ORF">KLLA0_C02233g</name>
</gene>
<dbReference type="FunFam" id="1.10.472.10:FF:000010">
    <property type="entry name" value="G1/S-specific cyclin Cln1"/>
    <property type="match status" value="1"/>
</dbReference>
<dbReference type="SMART" id="SM00385">
    <property type="entry name" value="CYCLIN"/>
    <property type="match status" value="1"/>
</dbReference>
<dbReference type="CDD" id="cd20559">
    <property type="entry name" value="CYCLIN_ScCLN_like"/>
    <property type="match status" value="1"/>
</dbReference>
<dbReference type="PROSITE" id="PS00292">
    <property type="entry name" value="CYCLINS"/>
    <property type="match status" value="1"/>
</dbReference>
<dbReference type="InterPro" id="IPR048258">
    <property type="entry name" value="Cyclins_cyclin-box"/>
</dbReference>